<keyword evidence="1" id="KW-0472">Membrane</keyword>
<sequence length="317" mass="35888">MPNENPRLANYLETRKLQLSLVFMIVFYTFTKMSFVELLAIVIFGPNFRIIPGDTLEKPPLDSPTAWILGFANLAILTFGFSIAFRGWREAVYSRPSLICDIIASIPAIPLAAFTLLAGRPVPLGELVSRVARWWWRSEELGGQAQIPSAPKFQVRISDALALSADFCYKTFDVLLNPYEDEAVPWARLATFLNCLAGFYPVNARTLEHGRNGSFPVLEPVQALSEDFLIRGLIWSREYHPADHFKNQSEDDGRNIESEATNKLRADRVLWLGLFLAFRARYLHYDEETKHFSASQKTAWKANNDGVESVDIPRSSV</sequence>
<reference evidence="3" key="3">
    <citation type="submission" date="2025-08" db="UniProtKB">
        <authorList>
            <consortium name="RefSeq"/>
        </authorList>
    </citation>
    <scope>IDENTIFICATION</scope>
    <source>
        <strain evidence="3">CBS 342.82</strain>
    </source>
</reference>
<keyword evidence="2" id="KW-1185">Reference proteome</keyword>
<gene>
    <name evidence="3" type="ORF">K489DRAFT_429950</name>
</gene>
<evidence type="ECO:0000313" key="2">
    <source>
        <dbReference type="Proteomes" id="UP000504637"/>
    </source>
</evidence>
<dbReference type="AlphaFoldDB" id="A0A6J3M8J2"/>
<keyword evidence="1" id="KW-0812">Transmembrane</keyword>
<proteinExistence type="predicted"/>
<dbReference type="SUPFAM" id="SSF48452">
    <property type="entry name" value="TPR-like"/>
    <property type="match status" value="1"/>
</dbReference>
<feature type="transmembrane region" description="Helical" evidence="1">
    <location>
        <begin position="97"/>
        <end position="119"/>
    </location>
</feature>
<dbReference type="Proteomes" id="UP000504637">
    <property type="component" value="Unplaced"/>
</dbReference>
<evidence type="ECO:0000313" key="3">
    <source>
        <dbReference type="RefSeq" id="XP_033460955.1"/>
    </source>
</evidence>
<dbReference type="OrthoDB" id="2017974at2759"/>
<organism evidence="3">
    <name type="scientific">Dissoconium aciculare CBS 342.82</name>
    <dbReference type="NCBI Taxonomy" id="1314786"/>
    <lineage>
        <taxon>Eukaryota</taxon>
        <taxon>Fungi</taxon>
        <taxon>Dikarya</taxon>
        <taxon>Ascomycota</taxon>
        <taxon>Pezizomycotina</taxon>
        <taxon>Dothideomycetes</taxon>
        <taxon>Dothideomycetidae</taxon>
        <taxon>Mycosphaerellales</taxon>
        <taxon>Dissoconiaceae</taxon>
        <taxon>Dissoconium</taxon>
    </lineage>
</organism>
<reference evidence="3" key="2">
    <citation type="submission" date="2020-04" db="EMBL/GenBank/DDBJ databases">
        <authorList>
            <consortium name="NCBI Genome Project"/>
        </authorList>
    </citation>
    <scope>NUCLEOTIDE SEQUENCE</scope>
    <source>
        <strain evidence="3">CBS 342.82</strain>
    </source>
</reference>
<reference evidence="3" key="1">
    <citation type="submission" date="2020-01" db="EMBL/GenBank/DDBJ databases">
        <authorList>
            <consortium name="DOE Joint Genome Institute"/>
            <person name="Haridas S."/>
            <person name="Albert R."/>
            <person name="Binder M."/>
            <person name="Bloem J."/>
            <person name="Labutti K."/>
            <person name="Salamov A."/>
            <person name="Andreopoulos B."/>
            <person name="Baker S.E."/>
            <person name="Barry K."/>
            <person name="Bills G."/>
            <person name="Bluhm B.H."/>
            <person name="Cannon C."/>
            <person name="Castanera R."/>
            <person name="Culley D.E."/>
            <person name="Daum C."/>
            <person name="Ezra D."/>
            <person name="Gonzalez J.B."/>
            <person name="Henrissat B."/>
            <person name="Kuo A."/>
            <person name="Liang C."/>
            <person name="Lipzen A."/>
            <person name="Lutzoni F."/>
            <person name="Magnuson J."/>
            <person name="Mondo S."/>
            <person name="Nolan M."/>
            <person name="Ohm R."/>
            <person name="Pangilinan J."/>
            <person name="Park H.-J."/>
            <person name="Ramirez L."/>
            <person name="Alfaro M."/>
            <person name="Sun H."/>
            <person name="Tritt A."/>
            <person name="Yoshinaga Y."/>
            <person name="Zwiers L.-H."/>
            <person name="Turgeon B.G."/>
            <person name="Goodwin S.B."/>
            <person name="Spatafora J.W."/>
            <person name="Crous P.W."/>
            <person name="Grigoriev I.V."/>
        </authorList>
    </citation>
    <scope>NUCLEOTIDE SEQUENCE</scope>
    <source>
        <strain evidence="3">CBS 342.82</strain>
    </source>
</reference>
<keyword evidence="1" id="KW-1133">Transmembrane helix</keyword>
<feature type="transmembrane region" description="Helical" evidence="1">
    <location>
        <begin position="21"/>
        <end position="45"/>
    </location>
</feature>
<dbReference type="RefSeq" id="XP_033460955.1">
    <property type="nucleotide sequence ID" value="XM_033608395.1"/>
</dbReference>
<evidence type="ECO:0000256" key="1">
    <source>
        <dbReference type="SAM" id="Phobius"/>
    </source>
</evidence>
<name>A0A6J3M8J2_9PEZI</name>
<protein>
    <submittedName>
        <fullName evidence="3">Uncharacterized protein</fullName>
    </submittedName>
</protein>
<accession>A0A6J3M8J2</accession>
<dbReference type="InterPro" id="IPR011990">
    <property type="entry name" value="TPR-like_helical_dom_sf"/>
</dbReference>
<dbReference type="GeneID" id="54366195"/>
<feature type="transmembrane region" description="Helical" evidence="1">
    <location>
        <begin position="65"/>
        <end position="85"/>
    </location>
</feature>